<dbReference type="AlphaFoldDB" id="D8QME8"/>
<gene>
    <name evidence="2" type="ORF">SCHCODRAFT_115021</name>
</gene>
<dbReference type="EMBL" id="GL377324">
    <property type="protein sequence ID" value="EFI90988.1"/>
    <property type="molecule type" value="Genomic_DNA"/>
</dbReference>
<dbReference type="Proteomes" id="UP000007431">
    <property type="component" value="Unassembled WGS sequence"/>
</dbReference>
<accession>D8QME8</accession>
<feature type="non-terminal residue" evidence="2">
    <location>
        <position position="412"/>
    </location>
</feature>
<feature type="compositionally biased region" description="Basic and acidic residues" evidence="1">
    <location>
        <begin position="350"/>
        <end position="376"/>
    </location>
</feature>
<dbReference type="InParanoid" id="D8QME8"/>
<reference evidence="2 3" key="1">
    <citation type="journal article" date="2010" name="Nat. Biotechnol.">
        <title>Genome sequence of the model mushroom Schizophyllum commune.</title>
        <authorList>
            <person name="Ohm R.A."/>
            <person name="de Jong J.F."/>
            <person name="Lugones L.G."/>
            <person name="Aerts A."/>
            <person name="Kothe E."/>
            <person name="Stajich J.E."/>
            <person name="de Vries R.P."/>
            <person name="Record E."/>
            <person name="Levasseur A."/>
            <person name="Baker S.E."/>
            <person name="Bartholomew K.A."/>
            <person name="Coutinho P.M."/>
            <person name="Erdmann S."/>
            <person name="Fowler T.J."/>
            <person name="Gathman A.C."/>
            <person name="Lombard V."/>
            <person name="Henrissat B."/>
            <person name="Knabe N."/>
            <person name="Kuees U."/>
            <person name="Lilly W.W."/>
            <person name="Lindquist E."/>
            <person name="Lucas S."/>
            <person name="Magnuson J.K."/>
            <person name="Piumi F."/>
            <person name="Raudaskoski M."/>
            <person name="Salamov A."/>
            <person name="Schmutz J."/>
            <person name="Schwarze F.W.M.R."/>
            <person name="vanKuyk P.A."/>
            <person name="Horton J.S."/>
            <person name="Grigoriev I.V."/>
            <person name="Woesten H.A.B."/>
        </authorList>
    </citation>
    <scope>NUCLEOTIDE SEQUENCE [LARGE SCALE GENOMIC DNA]</scope>
    <source>
        <strain evidence="3">H4-8 / FGSC 9210</strain>
    </source>
</reference>
<feature type="region of interest" description="Disordered" evidence="1">
    <location>
        <begin position="282"/>
        <end position="412"/>
    </location>
</feature>
<dbReference type="HOGENOM" id="CLU_667569_0_0_1"/>
<feature type="compositionally biased region" description="Low complexity" evidence="1">
    <location>
        <begin position="294"/>
        <end position="334"/>
    </location>
</feature>
<keyword evidence="3" id="KW-1185">Reference proteome</keyword>
<evidence type="ECO:0000313" key="2">
    <source>
        <dbReference type="EMBL" id="EFI90988.1"/>
    </source>
</evidence>
<evidence type="ECO:0000313" key="3">
    <source>
        <dbReference type="Proteomes" id="UP000007431"/>
    </source>
</evidence>
<proteinExistence type="predicted"/>
<name>D8QME8_SCHCM</name>
<sequence>MAEYPAEGELRRRGCAAPGRLKFVVLGGISLLKLMISRMSVVSLGGAVCRNTSLEVFAHYTAHTSSPLALALTRTSSSRAQPSPRSRATVYLRPRPPRHFLLPPPASRAHFSHSRITPSPAPCTPHPLPFLRPTRISPHSHIAPSIARGSRPLPHSRIASPPPLADRVPSPARGIVPSLPALALRPPNSQLLAPSQLPVPLHRLLPSPPSSPSPTHVPLLSFPPSPACAPVKSRTTVFALLRLLFTPRPSPPRPLPNPLIAAHPDPSSFPPSIAHLLQPAYKSHRVSPPRTRGSPLRSSHSPLPSSSHSPPSSPRPAALASPSSSAFPSMLLPAQSRAEKRSQITSRNMIKLEGEGRRERGGKREGERWARERGEVSDEEGDEGKRKGGGGGEVEGEEGKKDGAKNRLYSPP</sequence>
<dbReference type="OMA" id="APALCKR"/>
<evidence type="ECO:0000256" key="1">
    <source>
        <dbReference type="SAM" id="MobiDB-lite"/>
    </source>
</evidence>
<protein>
    <submittedName>
        <fullName evidence="2">Uncharacterized protein</fullName>
    </submittedName>
</protein>
<organism evidence="3">
    <name type="scientific">Schizophyllum commune (strain H4-8 / FGSC 9210)</name>
    <name type="common">Split gill fungus</name>
    <dbReference type="NCBI Taxonomy" id="578458"/>
    <lineage>
        <taxon>Eukaryota</taxon>
        <taxon>Fungi</taxon>
        <taxon>Dikarya</taxon>
        <taxon>Basidiomycota</taxon>
        <taxon>Agaricomycotina</taxon>
        <taxon>Agaricomycetes</taxon>
        <taxon>Agaricomycetidae</taxon>
        <taxon>Agaricales</taxon>
        <taxon>Schizophyllaceae</taxon>
        <taxon>Schizophyllum</taxon>
    </lineage>
</organism>